<dbReference type="Proteomes" id="UP000321490">
    <property type="component" value="Unassembled WGS sequence"/>
</dbReference>
<dbReference type="AlphaFoldDB" id="A0A562IMW8"/>
<dbReference type="Pfam" id="PF13338">
    <property type="entry name" value="AbiEi_4"/>
    <property type="match status" value="1"/>
</dbReference>
<evidence type="ECO:0000313" key="3">
    <source>
        <dbReference type="EMBL" id="TWH72230.1"/>
    </source>
</evidence>
<evidence type="ECO:0000256" key="1">
    <source>
        <dbReference type="SAM" id="MobiDB-lite"/>
    </source>
</evidence>
<evidence type="ECO:0000313" key="4">
    <source>
        <dbReference type="Proteomes" id="UP000321490"/>
    </source>
</evidence>
<name>A0A562IMW8_9ACTN</name>
<dbReference type="InterPro" id="IPR025159">
    <property type="entry name" value="AbiEi_N"/>
</dbReference>
<feature type="domain" description="AbiEi antitoxin N-terminal" evidence="2">
    <location>
        <begin position="40"/>
        <end position="79"/>
    </location>
</feature>
<evidence type="ECO:0000259" key="2">
    <source>
        <dbReference type="Pfam" id="PF13338"/>
    </source>
</evidence>
<comment type="caution">
    <text evidence="3">The sequence shown here is derived from an EMBL/GenBank/DDBJ whole genome shotgun (WGS) entry which is preliminary data.</text>
</comment>
<dbReference type="OrthoDB" id="5517693at2"/>
<dbReference type="EMBL" id="VLKF01000001">
    <property type="protein sequence ID" value="TWH72230.1"/>
    <property type="molecule type" value="Genomic_DNA"/>
</dbReference>
<protein>
    <submittedName>
        <fullName evidence="3">Putative AbiEi antitoxin of type IV toxin-antitoxin system</fullName>
    </submittedName>
</protein>
<accession>A0A562IMW8</accession>
<proteinExistence type="predicted"/>
<keyword evidence="4" id="KW-1185">Reference proteome</keyword>
<sequence length="367" mass="40411">MPGSRPQLRRWSTARRHGFPTGTFPRHGDAVIMSLTRAMSRHAGVFATSDALAAGVHPKAIGPLLRSGEWRRIRFGVYTTADVWHEHEAMGRAHRLECAAVLRRLDRSGAAVSHGSAARLHGLVLPRSPETDVRLTDPEQFRTGRGYRISEAALPLGDVVIQDGVSLTTVPRTLADVGREWALPDTVVAVDDALADGRTTLDELRAAALAQTHWVGCGRAARAFSLARVGAHSPHETLTRLALLDAGLPEPLLQQAVRVGSRLIAVLDMYWPEHGVFAECDGRVKYTDPWRNRTPAQVLWDEKRRQDDLLDLDLRGVRIAPEDLDGRLDGKVTRLRALLSGGRPGAPRYRTELWNGGLRVTPRWSAA</sequence>
<gene>
    <name evidence="3" type="ORF">JD78_00739</name>
</gene>
<organism evidence="3 4">
    <name type="scientific">Modestobacter roseus</name>
    <dbReference type="NCBI Taxonomy" id="1181884"/>
    <lineage>
        <taxon>Bacteria</taxon>
        <taxon>Bacillati</taxon>
        <taxon>Actinomycetota</taxon>
        <taxon>Actinomycetes</taxon>
        <taxon>Geodermatophilales</taxon>
        <taxon>Geodermatophilaceae</taxon>
        <taxon>Modestobacter</taxon>
    </lineage>
</organism>
<reference evidence="3 4" key="1">
    <citation type="submission" date="2019-07" db="EMBL/GenBank/DDBJ databases">
        <title>R&amp;d 2014.</title>
        <authorList>
            <person name="Klenk H.-P."/>
        </authorList>
    </citation>
    <scope>NUCLEOTIDE SEQUENCE [LARGE SCALE GENOMIC DNA]</scope>
    <source>
        <strain evidence="3 4">DSM 45764</strain>
    </source>
</reference>
<feature type="region of interest" description="Disordered" evidence="1">
    <location>
        <begin position="1"/>
        <end position="20"/>
    </location>
</feature>